<keyword evidence="1" id="KW-0813">Transport</keyword>
<keyword evidence="4" id="KW-0249">Electron transport</keyword>
<evidence type="ECO:0000256" key="6">
    <source>
        <dbReference type="PROSITE-ProRule" id="PRU00433"/>
    </source>
</evidence>
<keyword evidence="5 6" id="KW-0408">Iron</keyword>
<proteinExistence type="predicted"/>
<dbReference type="PROSITE" id="PS51007">
    <property type="entry name" value="CYTC"/>
    <property type="match status" value="1"/>
</dbReference>
<organism evidence="9 10">
    <name type="scientific">Sphingobium nicotianae</name>
    <dbReference type="NCBI Taxonomy" id="2782607"/>
    <lineage>
        <taxon>Bacteria</taxon>
        <taxon>Pseudomonadati</taxon>
        <taxon>Pseudomonadota</taxon>
        <taxon>Alphaproteobacteria</taxon>
        <taxon>Sphingomonadales</taxon>
        <taxon>Sphingomonadaceae</taxon>
        <taxon>Sphingobium</taxon>
    </lineage>
</organism>
<dbReference type="GO" id="GO:0009055">
    <property type="term" value="F:electron transfer activity"/>
    <property type="evidence" value="ECO:0007669"/>
    <property type="project" value="InterPro"/>
</dbReference>
<evidence type="ECO:0000256" key="1">
    <source>
        <dbReference type="ARBA" id="ARBA00022448"/>
    </source>
</evidence>
<keyword evidence="7" id="KW-0732">Signal</keyword>
<evidence type="ECO:0000256" key="7">
    <source>
        <dbReference type="SAM" id="SignalP"/>
    </source>
</evidence>
<dbReference type="SUPFAM" id="SSF46626">
    <property type="entry name" value="Cytochrome c"/>
    <property type="match status" value="1"/>
</dbReference>
<feature type="domain" description="Cytochrome c" evidence="8">
    <location>
        <begin position="25"/>
        <end position="123"/>
    </location>
</feature>
<dbReference type="InterPro" id="IPR002327">
    <property type="entry name" value="Cyt_c_1A/1B"/>
</dbReference>
<evidence type="ECO:0000313" key="9">
    <source>
        <dbReference type="EMBL" id="MBT2188653.1"/>
    </source>
</evidence>
<evidence type="ECO:0000256" key="4">
    <source>
        <dbReference type="ARBA" id="ARBA00022982"/>
    </source>
</evidence>
<dbReference type="Proteomes" id="UP001138757">
    <property type="component" value="Unassembled WGS sequence"/>
</dbReference>
<dbReference type="InterPro" id="IPR009056">
    <property type="entry name" value="Cyt_c-like_dom"/>
</dbReference>
<dbReference type="PRINTS" id="PR00604">
    <property type="entry name" value="CYTCHRMECIAB"/>
</dbReference>
<evidence type="ECO:0000259" key="8">
    <source>
        <dbReference type="PROSITE" id="PS51007"/>
    </source>
</evidence>
<gene>
    <name evidence="9" type="ORF">KK488_16995</name>
</gene>
<dbReference type="InterPro" id="IPR036909">
    <property type="entry name" value="Cyt_c-like_dom_sf"/>
</dbReference>
<dbReference type="GO" id="GO:0020037">
    <property type="term" value="F:heme binding"/>
    <property type="evidence" value="ECO:0007669"/>
    <property type="project" value="InterPro"/>
</dbReference>
<dbReference type="Pfam" id="PF00034">
    <property type="entry name" value="Cytochrom_C"/>
    <property type="match status" value="1"/>
</dbReference>
<evidence type="ECO:0000313" key="10">
    <source>
        <dbReference type="Proteomes" id="UP001138757"/>
    </source>
</evidence>
<comment type="caution">
    <text evidence="9">The sequence shown here is derived from an EMBL/GenBank/DDBJ whole genome shotgun (WGS) entry which is preliminary data.</text>
</comment>
<feature type="chain" id="PRO_5040734419" evidence="7">
    <location>
        <begin position="21"/>
        <end position="123"/>
    </location>
</feature>
<dbReference type="GO" id="GO:0046872">
    <property type="term" value="F:metal ion binding"/>
    <property type="evidence" value="ECO:0007669"/>
    <property type="project" value="UniProtKB-KW"/>
</dbReference>
<evidence type="ECO:0000256" key="2">
    <source>
        <dbReference type="ARBA" id="ARBA00022617"/>
    </source>
</evidence>
<dbReference type="AlphaFoldDB" id="A0A9X1ISM7"/>
<dbReference type="PANTHER" id="PTHR11961">
    <property type="entry name" value="CYTOCHROME C"/>
    <property type="match status" value="1"/>
</dbReference>
<feature type="signal peptide" evidence="7">
    <location>
        <begin position="1"/>
        <end position="20"/>
    </location>
</feature>
<evidence type="ECO:0000256" key="5">
    <source>
        <dbReference type="ARBA" id="ARBA00023004"/>
    </source>
</evidence>
<name>A0A9X1ISM7_9SPHN</name>
<dbReference type="RefSeq" id="WP_214624910.1">
    <property type="nucleotide sequence ID" value="NZ_JAHGAW010000012.1"/>
</dbReference>
<dbReference type="EMBL" id="JAHGAW010000012">
    <property type="protein sequence ID" value="MBT2188653.1"/>
    <property type="molecule type" value="Genomic_DNA"/>
</dbReference>
<keyword evidence="10" id="KW-1185">Reference proteome</keyword>
<reference evidence="9" key="1">
    <citation type="submission" date="2021-05" db="EMBL/GenBank/DDBJ databases">
        <title>Genome of Sphingobium sp. strain.</title>
        <authorList>
            <person name="Fan R."/>
        </authorList>
    </citation>
    <scope>NUCLEOTIDE SEQUENCE</scope>
    <source>
        <strain evidence="9">H33</strain>
    </source>
</reference>
<keyword evidence="2 6" id="KW-0349">Heme</keyword>
<accession>A0A9X1ISM7</accession>
<protein>
    <submittedName>
        <fullName evidence="9">C-type cytochrome</fullName>
    </submittedName>
</protein>
<dbReference type="Gene3D" id="1.10.760.10">
    <property type="entry name" value="Cytochrome c-like domain"/>
    <property type="match status" value="1"/>
</dbReference>
<evidence type="ECO:0000256" key="3">
    <source>
        <dbReference type="ARBA" id="ARBA00022723"/>
    </source>
</evidence>
<keyword evidence="3 6" id="KW-0479">Metal-binding</keyword>
<sequence>MRHIALGIGLCLTIGTAVLAAQPRGSVERGRQIYAQCAACHSMDGSVGVGPSLRGVYGRRAGGGSGFSYSPALKSSGIIWDAATLDAFLRAPQRAIPRNKMPYAGMAGQGDRQDVIAYLAATR</sequence>